<dbReference type="Proteomes" id="UP001499951">
    <property type="component" value="Unassembled WGS sequence"/>
</dbReference>
<dbReference type="Gene3D" id="3.40.50.300">
    <property type="entry name" value="P-loop containing nucleotide triphosphate hydrolases"/>
    <property type="match status" value="1"/>
</dbReference>
<dbReference type="EMBL" id="BAAADD010000002">
    <property type="protein sequence ID" value="GAA0561247.1"/>
    <property type="molecule type" value="Genomic_DNA"/>
</dbReference>
<feature type="coiled-coil region" evidence="6">
    <location>
        <begin position="205"/>
        <end position="255"/>
    </location>
</feature>
<organism evidence="9 10">
    <name type="scientific">Rhizomicrobium electricum</name>
    <dbReference type="NCBI Taxonomy" id="480070"/>
    <lineage>
        <taxon>Bacteria</taxon>
        <taxon>Pseudomonadati</taxon>
        <taxon>Pseudomonadota</taxon>
        <taxon>Alphaproteobacteria</taxon>
        <taxon>Micropepsales</taxon>
        <taxon>Micropepsaceae</taxon>
        <taxon>Rhizomicrobium</taxon>
    </lineage>
</organism>
<evidence type="ECO:0000259" key="8">
    <source>
        <dbReference type="Pfam" id="PF02706"/>
    </source>
</evidence>
<feature type="domain" description="Polysaccharide chain length determinant N-terminal" evidence="8">
    <location>
        <begin position="21"/>
        <end position="110"/>
    </location>
</feature>
<evidence type="ECO:0000256" key="6">
    <source>
        <dbReference type="SAM" id="Coils"/>
    </source>
</evidence>
<evidence type="ECO:0000256" key="2">
    <source>
        <dbReference type="ARBA" id="ARBA00022475"/>
    </source>
</evidence>
<dbReference type="InterPro" id="IPR003856">
    <property type="entry name" value="LPS_length_determ_N"/>
</dbReference>
<evidence type="ECO:0000256" key="1">
    <source>
        <dbReference type="ARBA" id="ARBA00004651"/>
    </source>
</evidence>
<name>A0ABP3PBA6_9PROT</name>
<comment type="subcellular location">
    <subcellularLocation>
        <location evidence="1">Cell membrane</location>
        <topology evidence="1">Multi-pass membrane protein</topology>
    </subcellularLocation>
</comment>
<dbReference type="InterPro" id="IPR027417">
    <property type="entry name" value="P-loop_NTPase"/>
</dbReference>
<dbReference type="PANTHER" id="PTHR32309:SF13">
    <property type="entry name" value="FERRIC ENTEROBACTIN TRANSPORT PROTEIN FEPE"/>
    <property type="match status" value="1"/>
</dbReference>
<keyword evidence="2" id="KW-1003">Cell membrane</keyword>
<evidence type="ECO:0000313" key="9">
    <source>
        <dbReference type="EMBL" id="GAA0561247.1"/>
    </source>
</evidence>
<keyword evidence="4 7" id="KW-1133">Transmembrane helix</keyword>
<dbReference type="Pfam" id="PF02706">
    <property type="entry name" value="Wzz"/>
    <property type="match status" value="1"/>
</dbReference>
<proteinExistence type="predicted"/>
<evidence type="ECO:0000256" key="3">
    <source>
        <dbReference type="ARBA" id="ARBA00022692"/>
    </source>
</evidence>
<sequence>MNARAPAYSSQPNARSRPSREFRLREIWDIARRRAHLITVTTLIVALLAVLYVLQVRPQFAATSEVMLDPRKSTVENATGVLSNLPADQPSILNQIEILTSHRFAGKVVDRFHLERDPEFANPGLAGRLFGTDGDPREVAIDRLRKRLKVAQAGFSSSIRITLTSADRRKATAISAGIAELYVVDQLSTKSAASDQARRWLTQRVTDLARQVKEAEAAVQKYKAEHNITIAADGTSALEKQIADLNSQLALARAEYGDKSSKAKRTEDLIAGRQLATAPQVVASPLISSLRTRQSEINHEMADLATRYGPNHPKMKELTAQRADIDTKISEEASRIAESVRNEAETSRAHVASLESTIRQIEDQNARKNQEAVELTALQSAAASARSLYQAFLMQYSQTENQQGILRPDAFVISASEVNETFGPQTKLLAVLSAIPAGLLLGLALALMAERGAQTSETGTQRYPSGAGDFAPQAAAVLPEMGARLRAADLVMTNPQSPFAAATSRLLSGILARVSPPATIVVTAAAPGSGRTTLALALARTAARSGIKVIVIDANRPHSHLAGAVGVAGWSGASAGHGAIEEFINPDSLSTALVMASPMPGYTTALSPDVLNRLVANLKTSMELVVIAAPPLSDLSARAVLAMGDVVLVAVDARRPALAPQLPGAALTVLTHAP</sequence>
<evidence type="ECO:0000256" key="7">
    <source>
        <dbReference type="SAM" id="Phobius"/>
    </source>
</evidence>
<feature type="coiled-coil region" evidence="6">
    <location>
        <begin position="344"/>
        <end position="378"/>
    </location>
</feature>
<gene>
    <name evidence="9" type="ORF">GCM10008942_07080</name>
</gene>
<evidence type="ECO:0000313" key="10">
    <source>
        <dbReference type="Proteomes" id="UP001499951"/>
    </source>
</evidence>
<keyword evidence="6" id="KW-0175">Coiled coil</keyword>
<dbReference type="RefSeq" id="WP_166932034.1">
    <property type="nucleotide sequence ID" value="NZ_BAAADD010000002.1"/>
</dbReference>
<evidence type="ECO:0000256" key="4">
    <source>
        <dbReference type="ARBA" id="ARBA00022989"/>
    </source>
</evidence>
<keyword evidence="5 7" id="KW-0472">Membrane</keyword>
<evidence type="ECO:0000256" key="5">
    <source>
        <dbReference type="ARBA" id="ARBA00023136"/>
    </source>
</evidence>
<keyword evidence="10" id="KW-1185">Reference proteome</keyword>
<dbReference type="PANTHER" id="PTHR32309">
    <property type="entry name" value="TYROSINE-PROTEIN KINASE"/>
    <property type="match status" value="1"/>
</dbReference>
<feature type="transmembrane region" description="Helical" evidence="7">
    <location>
        <begin position="35"/>
        <end position="54"/>
    </location>
</feature>
<comment type="caution">
    <text evidence="9">The sequence shown here is derived from an EMBL/GenBank/DDBJ whole genome shotgun (WGS) entry which is preliminary data.</text>
</comment>
<accession>A0ABP3PBA6</accession>
<reference evidence="10" key="1">
    <citation type="journal article" date="2019" name="Int. J. Syst. Evol. Microbiol.">
        <title>The Global Catalogue of Microorganisms (GCM) 10K type strain sequencing project: providing services to taxonomists for standard genome sequencing and annotation.</title>
        <authorList>
            <consortium name="The Broad Institute Genomics Platform"/>
            <consortium name="The Broad Institute Genome Sequencing Center for Infectious Disease"/>
            <person name="Wu L."/>
            <person name="Ma J."/>
        </authorList>
    </citation>
    <scope>NUCLEOTIDE SEQUENCE [LARGE SCALE GENOMIC DNA]</scope>
    <source>
        <strain evidence="10">JCM 15089</strain>
    </source>
</reference>
<dbReference type="SUPFAM" id="SSF52540">
    <property type="entry name" value="P-loop containing nucleoside triphosphate hydrolases"/>
    <property type="match status" value="1"/>
</dbReference>
<dbReference type="InterPro" id="IPR050445">
    <property type="entry name" value="Bact_polysacc_biosynth/exp"/>
</dbReference>
<keyword evidence="3 7" id="KW-0812">Transmembrane</keyword>
<protein>
    <submittedName>
        <fullName evidence="9">Polysaccharide biosynthesis tyrosine autokinase</fullName>
    </submittedName>
</protein>